<proteinExistence type="predicted"/>
<dbReference type="CDD" id="cd18091">
    <property type="entry name" value="SpoU-like_TRM3-like"/>
    <property type="match status" value="1"/>
</dbReference>
<dbReference type="Pfam" id="PF00588">
    <property type="entry name" value="SpoU_methylase"/>
    <property type="match status" value="1"/>
</dbReference>
<dbReference type="PANTHER" id="PTHR12029">
    <property type="entry name" value="RNA METHYLTRANSFERASE"/>
    <property type="match status" value="1"/>
</dbReference>
<name>A0A1Q2YAP7_9ASCO</name>
<dbReference type="InterPro" id="IPR045330">
    <property type="entry name" value="TRM3/TARBP1"/>
</dbReference>
<dbReference type="SUPFAM" id="SSF75217">
    <property type="entry name" value="alpha/beta knot"/>
    <property type="match status" value="1"/>
</dbReference>
<dbReference type="InterPro" id="IPR044748">
    <property type="entry name" value="Trm3/TARBP1_C"/>
</dbReference>
<dbReference type="InterPro" id="IPR029026">
    <property type="entry name" value="tRNA_m1G_MTases_N"/>
</dbReference>
<dbReference type="GO" id="GO:0016423">
    <property type="term" value="F:tRNA (guanine) methyltransferase activity"/>
    <property type="evidence" value="ECO:0007669"/>
    <property type="project" value="InterPro"/>
</dbReference>
<evidence type="ECO:0000313" key="5">
    <source>
        <dbReference type="Proteomes" id="UP000186136"/>
    </source>
</evidence>
<keyword evidence="2 4" id="KW-0808">Transferase</keyword>
<dbReference type="Proteomes" id="UP000186136">
    <property type="component" value="Unassembled WGS sequence"/>
</dbReference>
<dbReference type="Gene3D" id="3.40.1280.10">
    <property type="match status" value="1"/>
</dbReference>
<reference evidence="4 5" key="1">
    <citation type="submission" date="2016-08" db="EMBL/GenBank/DDBJ databases">
        <title>Whole genome shotgun sequence of Pichia membranifaciens KS47-1.</title>
        <authorList>
            <person name="Konishi M."/>
            <person name="Ishida M."/>
            <person name="Arakawa T."/>
            <person name="Kato Y."/>
            <person name="Horiuchi J."/>
        </authorList>
    </citation>
    <scope>NUCLEOTIDE SEQUENCE [LARGE SCALE GENOMIC DNA]</scope>
    <source>
        <strain evidence="4 5">KS47-1</strain>
    </source>
</reference>
<organism evidence="4 5">
    <name type="scientific">Pichia membranifaciens</name>
    <dbReference type="NCBI Taxonomy" id="4926"/>
    <lineage>
        <taxon>Eukaryota</taxon>
        <taxon>Fungi</taxon>
        <taxon>Dikarya</taxon>
        <taxon>Ascomycota</taxon>
        <taxon>Saccharomycotina</taxon>
        <taxon>Pichiomycetes</taxon>
        <taxon>Pichiales</taxon>
        <taxon>Pichiaceae</taxon>
        <taxon>Pichia</taxon>
    </lineage>
</organism>
<feature type="domain" description="tRNA/rRNA methyltransferase SpoU type" evidence="3">
    <location>
        <begin position="1296"/>
        <end position="1438"/>
    </location>
</feature>
<dbReference type="GO" id="GO:0030488">
    <property type="term" value="P:tRNA methylation"/>
    <property type="evidence" value="ECO:0007669"/>
    <property type="project" value="InterPro"/>
</dbReference>
<dbReference type="EMBL" id="BDGI01000001">
    <property type="protein sequence ID" value="GAV26601.1"/>
    <property type="molecule type" value="Genomic_DNA"/>
</dbReference>
<protein>
    <submittedName>
        <fullName evidence="4">Putative trna ribose methyltransferase</fullName>
    </submittedName>
</protein>
<dbReference type="OrthoDB" id="241340at2759"/>
<evidence type="ECO:0000256" key="2">
    <source>
        <dbReference type="ARBA" id="ARBA00022679"/>
    </source>
</evidence>
<evidence type="ECO:0000256" key="1">
    <source>
        <dbReference type="ARBA" id="ARBA00022603"/>
    </source>
</evidence>
<dbReference type="FunFam" id="3.40.1280.10:FF:000022">
    <property type="entry name" value="Trm3p"/>
    <property type="match status" value="1"/>
</dbReference>
<dbReference type="InterPro" id="IPR001537">
    <property type="entry name" value="SpoU_MeTrfase"/>
</dbReference>
<dbReference type="GO" id="GO:0003723">
    <property type="term" value="F:RNA binding"/>
    <property type="evidence" value="ECO:0007669"/>
    <property type="project" value="InterPro"/>
</dbReference>
<keyword evidence="1 4" id="KW-0489">Methyltransferase</keyword>
<evidence type="ECO:0000313" key="4">
    <source>
        <dbReference type="EMBL" id="GAV26601.1"/>
    </source>
</evidence>
<comment type="caution">
    <text evidence="4">The sequence shown here is derived from an EMBL/GenBank/DDBJ whole genome shotgun (WGS) entry which is preliminary data.</text>
</comment>
<sequence>MSSSLSLVLEHLTANQQQSIVDDIVNHLKEIQENDSENTYIDTLCALLGQSPQLEVKLQDFAFDYAVGVLKFEDPSLHFGSILKLSLKIKQLSTKLMAYVVEKLKSYLTTYPRHFDDKFVKSLNLDFGRGNNYDLSSAFILNLLKFTDWFLINNESFSEKYYDSTLDQLCFLYLTNEESDISKTSSKVLKWRMPSVCQTDESSSFLWKIIFLLEESGDKTEISYGYVLWLRYFNFFKPSKLKTSMKFQLVLSNDKYWLFLRDGLISLTHEHKKFALTLIQLSIQSLATDLSLPIIKWECDKETEYVESWKRFCTLYEILGIDAAMNQVQAAANDLLKVFAPDSYIPVPFSLTILSVGFKASMDRIKSFALNLTFSLPKESLSLFKNDFKFISHVFLPFTMKSFHFTVFKTMNGDYQCQFGDKIAEFISNCVESLNNPADITKLVGLIFDIISENRLTFGIARIYIVWGVLNGLQKKENQVLKSPILPSLLPLFETVAEGDISKTTLQTIHLRILLHIDAGSINLRSYLRAIVYFIQNNGYSLYAENEEFFLDYFSANFEKNEFMGLLTNNTQLLSPEEFVVVSSYLLSKKTDVPMITPLLLSHPQNPKIVIQMAVCGLDFHSIWKDPLIVSCIERFVEEMAAGSKKFDISIYSDCKALFKNSSLFASQFWESMPLNALFSEVSKSLIKVDNMEEAYYLIAQFKFITVCFGECIYNENFAISFDSLVILLKNALKKVPRGSDPRFYKAKDEVISFILQNITSLFKISVFDENFKNGVLSLANDVISMSEYHSHLSNVKMITAFLDSYDERKLLTSSEASSIASSLSLIWDDLVKDRLVLNQRDLHQAFIRLALHKKLLVCSIDQKDLAKSLLTILEQVIANSSSRKGLLPCMFKAVSEYQVNEKENFEKTLWLAQLLVKGVFLFQSELNIFQLDCIIAQNFDKYLNISGEPLYTTVYGDPEVSYRANIFAIAASLQTEIFASEVWRFIFENDDMFHLIRPKKRTGHEEQWKRIQLLSLLTTTHGVLNSSKLLPYMRNQLLPRLFKEASPLCRAYIEWLLCLTIIRVPAFKGDVFAIMKEGFEAQQPLVVVSFERISMLISMQLPKEEETKFLTQFVADVIIPTSSSNRALNRHFSSSMACLIYDQIVSRELDFPLLLKESLSKIHEIAHKAEGYGSYRSGDAILWDITTDCNLVSITGGLLLKVSDRAIDAIYQADYQNYLTEKQKSILRLPIGHDEKELWIACDRKEQVKLESFYADAYNENEESSLLQTKSGAWSTVMELDENVRAAAQIKRSPLIVVSSLVDKAPNLGGICRLCDCLGAGWMTVDDLSVKNNSEFKSVAVTADRWMPLIEVKIQDITDFMRLKKKEGYTLIGLEQTDKSVELNGDLKFPEKSLILLGKEREGIPGDLLAELDLCVIIKQVGIVRSMNIQTATAVIVHAYSSQHC</sequence>
<keyword evidence="5" id="KW-1185">Reference proteome</keyword>
<accession>A0A1Q2YAP7</accession>
<gene>
    <name evidence="4" type="ORF">PMKS-000055</name>
</gene>
<dbReference type="PANTHER" id="PTHR12029:SF11">
    <property type="entry name" value="METHYLTRANSFERASE TARBP1-RELATED"/>
    <property type="match status" value="1"/>
</dbReference>
<evidence type="ECO:0000259" key="3">
    <source>
        <dbReference type="Pfam" id="PF00588"/>
    </source>
</evidence>
<dbReference type="InterPro" id="IPR029028">
    <property type="entry name" value="Alpha/beta_knot_MTases"/>
</dbReference>